<dbReference type="GO" id="GO:0016301">
    <property type="term" value="F:kinase activity"/>
    <property type="evidence" value="ECO:0007669"/>
    <property type="project" value="UniProtKB-UniRule"/>
</dbReference>
<dbReference type="AlphaFoldDB" id="A0A2R6AXT1"/>
<keyword evidence="3 6" id="KW-0418">Kinase</keyword>
<feature type="binding site" evidence="6">
    <location>
        <position position="145"/>
    </location>
    <ligand>
        <name>GTP</name>
        <dbReference type="ChEBI" id="CHEBI:37565"/>
    </ligand>
</feature>
<dbReference type="InterPro" id="IPR007164">
    <property type="entry name" value="GTP-dep_dephospho-CoA_kin"/>
</dbReference>
<comment type="caution">
    <text evidence="7">The sequence shown here is derived from an EMBL/GenBank/DDBJ whole genome shotgun (WGS) entry which is preliminary data.</text>
</comment>
<sequence>MPSNYTKIAWVISSRLRTLLSKPMGRVYNDKEYLSLLSKRDLSKVITVGDVVSSTAFSSGYRPRIMIVDQKTKRKEFAYDWKSLNPINVWNPAGMISLDSFIVFSTALNKKDSSLILVDGEEDLLTLVAIILSPSGYSVFYGQPEMGVVCVNVNKVKRLEALNIFNEMVVKSYG</sequence>
<gene>
    <name evidence="7" type="ORF">B9Q08_03390</name>
</gene>
<feature type="binding site" evidence="6">
    <location>
        <position position="71"/>
    </location>
    <ligand>
        <name>GTP</name>
        <dbReference type="ChEBI" id="CHEBI:37565"/>
    </ligand>
</feature>
<dbReference type="Proteomes" id="UP000240490">
    <property type="component" value="Unassembled WGS sequence"/>
</dbReference>
<keyword evidence="2 6" id="KW-0547">Nucleotide-binding</keyword>
<feature type="binding site" evidence="6">
    <location>
        <position position="52"/>
    </location>
    <ligand>
        <name>GTP</name>
        <dbReference type="ChEBI" id="CHEBI:37565"/>
    </ligand>
</feature>
<evidence type="ECO:0000256" key="5">
    <source>
        <dbReference type="ARBA" id="ARBA00023134"/>
    </source>
</evidence>
<dbReference type="GO" id="GO:0005525">
    <property type="term" value="F:GTP binding"/>
    <property type="evidence" value="ECO:0007669"/>
    <property type="project" value="UniProtKB-UniRule"/>
</dbReference>
<comment type="similarity">
    <text evidence="6">Belongs to the GTP-dependent DPCK family.</text>
</comment>
<comment type="function">
    <text evidence="6">Catalyzes the GTP-dependent phosphorylation of the 3'-hydroxyl group of dephosphocoenzyme A to form coenzyme A (CoA).</text>
</comment>
<name>A0A2R6AXT1_9ARCH</name>
<dbReference type="EC" id="2.7.1.237" evidence="6"/>
<evidence type="ECO:0000256" key="6">
    <source>
        <dbReference type="HAMAP-Rule" id="MF_00590"/>
    </source>
</evidence>
<evidence type="ECO:0000313" key="7">
    <source>
        <dbReference type="EMBL" id="PSN91174.1"/>
    </source>
</evidence>
<feature type="binding site" evidence="6">
    <location>
        <position position="122"/>
    </location>
    <ligand>
        <name>GTP</name>
        <dbReference type="ChEBI" id="CHEBI:37565"/>
    </ligand>
</feature>
<feature type="binding site" evidence="6">
    <location>
        <position position="50"/>
    </location>
    <ligand>
        <name>GTP</name>
        <dbReference type="ChEBI" id="CHEBI:37565"/>
    </ligand>
</feature>
<evidence type="ECO:0000256" key="4">
    <source>
        <dbReference type="ARBA" id="ARBA00022993"/>
    </source>
</evidence>
<keyword evidence="5 6" id="KW-0342">GTP-binding</keyword>
<dbReference type="HAMAP" id="MF_00590">
    <property type="entry name" value="Dephospho_CoA_kinase_GTP_dep"/>
    <property type="match status" value="1"/>
</dbReference>
<dbReference type="EMBL" id="NEXJ01000054">
    <property type="protein sequence ID" value="PSN91174.1"/>
    <property type="molecule type" value="Genomic_DNA"/>
</dbReference>
<comment type="pathway">
    <text evidence="6">Cofactor biosynthesis; coenzyme A biosynthesis.</text>
</comment>
<evidence type="ECO:0000256" key="1">
    <source>
        <dbReference type="ARBA" id="ARBA00022679"/>
    </source>
</evidence>
<dbReference type="GO" id="GO:0015937">
    <property type="term" value="P:coenzyme A biosynthetic process"/>
    <property type="evidence" value="ECO:0007669"/>
    <property type="project" value="UniProtKB-UniRule"/>
</dbReference>
<evidence type="ECO:0000256" key="2">
    <source>
        <dbReference type="ARBA" id="ARBA00022741"/>
    </source>
</evidence>
<evidence type="ECO:0000256" key="3">
    <source>
        <dbReference type="ARBA" id="ARBA00022777"/>
    </source>
</evidence>
<dbReference type="PANTHER" id="PTHR40732">
    <property type="entry name" value="UPF0218 PROTEIN TK1697"/>
    <property type="match status" value="1"/>
</dbReference>
<dbReference type="UniPathway" id="UPA00241"/>
<evidence type="ECO:0000313" key="8">
    <source>
        <dbReference type="Proteomes" id="UP000240490"/>
    </source>
</evidence>
<reference evidence="7 8" key="1">
    <citation type="submission" date="2017-04" db="EMBL/GenBank/DDBJ databases">
        <title>Novel microbial lineages endemic to geothermal iron-oxide mats fill important gaps in the evolutionary history of Archaea.</title>
        <authorList>
            <person name="Jay Z.J."/>
            <person name="Beam J.P."/>
            <person name="Dlakic M."/>
            <person name="Rusch D.B."/>
            <person name="Kozubal M.A."/>
            <person name="Inskeep W.P."/>
        </authorList>
    </citation>
    <scope>NUCLEOTIDE SEQUENCE [LARGE SCALE GENOMIC DNA]</scope>
    <source>
        <strain evidence="7">ECH_B_SAG-M15</strain>
    </source>
</reference>
<comment type="catalytic activity">
    <reaction evidence="6">
        <text>3'-dephospho-CoA + GTP = GDP + CoA + H(+)</text>
        <dbReference type="Rhea" id="RHEA:61156"/>
        <dbReference type="ChEBI" id="CHEBI:15378"/>
        <dbReference type="ChEBI" id="CHEBI:37565"/>
        <dbReference type="ChEBI" id="CHEBI:57287"/>
        <dbReference type="ChEBI" id="CHEBI:57328"/>
        <dbReference type="ChEBI" id="CHEBI:58189"/>
        <dbReference type="EC" id="2.7.1.237"/>
    </reaction>
</comment>
<dbReference type="PANTHER" id="PTHR40732:SF1">
    <property type="entry name" value="GTP-DEPENDENT DEPHOSPHO-COA KINASE"/>
    <property type="match status" value="1"/>
</dbReference>
<keyword evidence="4 6" id="KW-0173">Coenzyme A biosynthesis</keyword>
<feature type="binding site" evidence="6">
    <location>
        <position position="69"/>
    </location>
    <ligand>
        <name>GTP</name>
        <dbReference type="ChEBI" id="CHEBI:37565"/>
    </ligand>
</feature>
<dbReference type="Pfam" id="PF04019">
    <property type="entry name" value="DUF359"/>
    <property type="match status" value="1"/>
</dbReference>
<feature type="binding site" evidence="6">
    <location>
        <position position="51"/>
    </location>
    <ligand>
        <name>GTP</name>
        <dbReference type="ChEBI" id="CHEBI:37565"/>
    </ligand>
</feature>
<proteinExistence type="inferred from homology"/>
<accession>A0A2R6AXT1</accession>
<organism evidence="7 8">
    <name type="scientific">Candidatus Marsarchaeota G2 archaeon ECH_B_SAG-M15</name>
    <dbReference type="NCBI Taxonomy" id="1978162"/>
    <lineage>
        <taxon>Archaea</taxon>
        <taxon>Candidatus Marsarchaeota</taxon>
        <taxon>Candidatus Marsarchaeota group 2</taxon>
    </lineage>
</organism>
<protein>
    <recommendedName>
        <fullName evidence="6">GTP-dependent dephospho-CoA kinase</fullName>
        <ecNumber evidence="6">2.7.1.237</ecNumber>
    </recommendedName>
    <alternativeName>
        <fullName evidence="6">Dephospho-coenzyme A kinase</fullName>
        <shortName evidence="6">DPCK</shortName>
    </alternativeName>
</protein>
<dbReference type="PIRSF" id="PIRSF006533">
    <property type="entry name" value="UCP006533"/>
    <property type="match status" value="1"/>
</dbReference>
<keyword evidence="1 6" id="KW-0808">Transferase</keyword>